<dbReference type="EMBL" id="CP061510">
    <property type="protein sequence ID" value="QSB44722.1"/>
    <property type="molecule type" value="Genomic_DNA"/>
</dbReference>
<name>A0ABX7KBK8_9SPHN</name>
<keyword evidence="3" id="KW-1185">Reference proteome</keyword>
<protein>
    <submittedName>
        <fullName evidence="2">Uncharacterized protein</fullName>
    </submittedName>
</protein>
<feature type="signal peptide" evidence="1">
    <location>
        <begin position="1"/>
        <end position="27"/>
    </location>
</feature>
<sequence length="410" mass="45266">MIEPFRSAIRVALAAALAMVLPAGANAQEQTTAQQQQMQQQIRQFANMYMVTDYALGANENCDLFPLGEYRGLRIFRDLLRSDLGKVLKKEQVDQLSLYDKAKAEWKGCLARANHPMQWKTIEDAHVMALAMIAAPSNIATDSKTCKVDGVYQALNPTEWRFARTASESAAVIAKRRTDYDALTKEFAAIIDRQCKKGVSQMMQPGYDAILLTEEINLYLQKGKKQVQVSTSVGTYISATPISADMGAWRSRMGSFIGNRPSLGLNVYRVLDRGDKPVVFFHLSRPGTFDPHGKILVTRQGGWIAKLRSNVDEVALNLPDGSRIALTKQSGSGSNVLGSSEFVLPPDGKAKLARLGDDAAVTVSYRMNGKEWTPFLEIGRDPPVQSQKMGNIRKALVWANAPMPAKEDRP</sequence>
<dbReference type="Proteomes" id="UP000663637">
    <property type="component" value="Chromosome"/>
</dbReference>
<keyword evidence="1" id="KW-0732">Signal</keyword>
<dbReference type="RefSeq" id="WP_205442812.1">
    <property type="nucleotide sequence ID" value="NZ_CP061510.1"/>
</dbReference>
<evidence type="ECO:0000313" key="2">
    <source>
        <dbReference type="EMBL" id="QSB44722.1"/>
    </source>
</evidence>
<proteinExistence type="predicted"/>
<evidence type="ECO:0000256" key="1">
    <source>
        <dbReference type="SAM" id="SignalP"/>
    </source>
</evidence>
<reference evidence="2 3" key="1">
    <citation type="submission" date="2020-09" db="EMBL/GenBank/DDBJ databases">
        <title>Complete genome sequence of altererythrobacter flavus SS-21NJ, isolated from Dongying oil sludge in Shandong province.</title>
        <authorList>
            <person name="Sun S."/>
            <person name="Zhang Z."/>
        </authorList>
    </citation>
    <scope>NUCLEOTIDE SEQUENCE [LARGE SCALE GENOMIC DNA]</scope>
    <source>
        <strain evidence="2 3">SS-21NJ</strain>
    </source>
</reference>
<accession>A0ABX7KBK8</accession>
<gene>
    <name evidence="2" type="ORF">IDJ81_00565</name>
</gene>
<organism evidence="2 3">
    <name type="scientific">Tsuneonella flava</name>
    <dbReference type="NCBI Taxonomy" id="2055955"/>
    <lineage>
        <taxon>Bacteria</taxon>
        <taxon>Pseudomonadati</taxon>
        <taxon>Pseudomonadota</taxon>
        <taxon>Alphaproteobacteria</taxon>
        <taxon>Sphingomonadales</taxon>
        <taxon>Erythrobacteraceae</taxon>
        <taxon>Tsuneonella</taxon>
    </lineage>
</organism>
<evidence type="ECO:0000313" key="3">
    <source>
        <dbReference type="Proteomes" id="UP000663637"/>
    </source>
</evidence>
<feature type="chain" id="PRO_5046326921" evidence="1">
    <location>
        <begin position="28"/>
        <end position="410"/>
    </location>
</feature>